<proteinExistence type="predicted"/>
<name>A0A645JJF6_9ZZZZ</name>
<organism evidence="1">
    <name type="scientific">bioreactor metagenome</name>
    <dbReference type="NCBI Taxonomy" id="1076179"/>
    <lineage>
        <taxon>unclassified sequences</taxon>
        <taxon>metagenomes</taxon>
        <taxon>ecological metagenomes</taxon>
    </lineage>
</organism>
<protein>
    <submittedName>
        <fullName evidence="1">Uncharacterized protein</fullName>
    </submittedName>
</protein>
<sequence>MNILFDKLRSKLIIHAQQILHHQNLCITSRAGTYADSGYGHLFCDQLGNRSNNTFQYNRKRPGLFKMECILNQFARNFSLFPLNFETA</sequence>
<gene>
    <name evidence="1" type="ORF">SDC9_210592</name>
</gene>
<accession>A0A645JJF6</accession>
<dbReference type="EMBL" id="VSSQ01141462">
    <property type="protein sequence ID" value="MPN62839.1"/>
    <property type="molecule type" value="Genomic_DNA"/>
</dbReference>
<reference evidence="1" key="1">
    <citation type="submission" date="2019-08" db="EMBL/GenBank/DDBJ databases">
        <authorList>
            <person name="Kucharzyk K."/>
            <person name="Murdoch R.W."/>
            <person name="Higgins S."/>
            <person name="Loffler F."/>
        </authorList>
    </citation>
    <scope>NUCLEOTIDE SEQUENCE</scope>
</reference>
<comment type="caution">
    <text evidence="1">The sequence shown here is derived from an EMBL/GenBank/DDBJ whole genome shotgun (WGS) entry which is preliminary data.</text>
</comment>
<dbReference type="AlphaFoldDB" id="A0A645JJF6"/>
<evidence type="ECO:0000313" key="1">
    <source>
        <dbReference type="EMBL" id="MPN62839.1"/>
    </source>
</evidence>